<dbReference type="InterPro" id="IPR018099">
    <property type="entry name" value="Purine_phosphorylase-2_CS"/>
</dbReference>
<dbReference type="GO" id="GO:0009116">
    <property type="term" value="P:nucleoside metabolic process"/>
    <property type="evidence" value="ECO:0007669"/>
    <property type="project" value="InterPro"/>
</dbReference>
<dbReference type="InterPro" id="IPR000845">
    <property type="entry name" value="Nucleoside_phosphorylase_d"/>
</dbReference>
<evidence type="ECO:0000256" key="3">
    <source>
        <dbReference type="ARBA" id="ARBA00006751"/>
    </source>
</evidence>
<evidence type="ECO:0000256" key="9">
    <source>
        <dbReference type="PIRSR" id="PIRSR000477-2"/>
    </source>
</evidence>
<keyword evidence="12" id="KW-1185">Reference proteome</keyword>
<evidence type="ECO:0000256" key="6">
    <source>
        <dbReference type="ARBA" id="ARBA00022679"/>
    </source>
</evidence>
<dbReference type="Proteomes" id="UP000215027">
    <property type="component" value="Chromosome I"/>
</dbReference>
<dbReference type="Gene3D" id="3.40.50.1580">
    <property type="entry name" value="Nucleoside phosphorylase domain"/>
    <property type="match status" value="1"/>
</dbReference>
<keyword evidence="6 8" id="KW-0808">Transferase</keyword>
<feature type="binding site" evidence="9">
    <location>
        <position position="60"/>
    </location>
    <ligand>
        <name>phosphate</name>
        <dbReference type="ChEBI" id="CHEBI:43474"/>
    </ligand>
</feature>
<evidence type="ECO:0000313" key="11">
    <source>
        <dbReference type="EMBL" id="CUS02541.2"/>
    </source>
</evidence>
<proteinExistence type="inferred from homology"/>
<dbReference type="KEGG" id="pbf:CFX0092_A0663"/>
<dbReference type="Pfam" id="PF01048">
    <property type="entry name" value="PNP_UDP_1"/>
    <property type="match status" value="1"/>
</dbReference>
<dbReference type="NCBIfam" id="NF006054">
    <property type="entry name" value="PRK08202.1"/>
    <property type="match status" value="1"/>
</dbReference>
<name>A0A160SYI2_9CHLR</name>
<dbReference type="GO" id="GO:0004731">
    <property type="term" value="F:purine-nucleoside phosphorylase activity"/>
    <property type="evidence" value="ECO:0007669"/>
    <property type="project" value="UniProtKB-EC"/>
</dbReference>
<feature type="binding site" evidence="9">
    <location>
        <position position="237"/>
    </location>
    <ligand>
        <name>a purine D-ribonucleoside</name>
        <dbReference type="ChEBI" id="CHEBI:142355"/>
    </ligand>
</feature>
<evidence type="ECO:0000259" key="10">
    <source>
        <dbReference type="Pfam" id="PF01048"/>
    </source>
</evidence>
<evidence type="ECO:0000256" key="2">
    <source>
        <dbReference type="ARBA" id="ARBA00005058"/>
    </source>
</evidence>
<feature type="binding site" evidence="9">
    <location>
        <position position="29"/>
    </location>
    <ligand>
        <name>phosphate</name>
        <dbReference type="ChEBI" id="CHEBI:43474"/>
    </ligand>
</feature>
<organism evidence="11 12">
    <name type="scientific">Candidatus Promineifilum breve</name>
    <dbReference type="NCBI Taxonomy" id="1806508"/>
    <lineage>
        <taxon>Bacteria</taxon>
        <taxon>Bacillati</taxon>
        <taxon>Chloroflexota</taxon>
        <taxon>Ardenticatenia</taxon>
        <taxon>Candidatus Promineifilales</taxon>
        <taxon>Candidatus Promineifilaceae</taxon>
        <taxon>Candidatus Promineifilum</taxon>
    </lineage>
</organism>
<evidence type="ECO:0000256" key="8">
    <source>
        <dbReference type="PIRNR" id="PIRNR000477"/>
    </source>
</evidence>
<dbReference type="AlphaFoldDB" id="A0A160SYI2"/>
<feature type="binding site" evidence="9">
    <location>
        <position position="214"/>
    </location>
    <ligand>
        <name>phosphate</name>
        <dbReference type="ChEBI" id="CHEBI:43474"/>
    </ligand>
</feature>
<evidence type="ECO:0000256" key="7">
    <source>
        <dbReference type="ARBA" id="ARBA00048556"/>
    </source>
</evidence>
<dbReference type="EMBL" id="LN890655">
    <property type="protein sequence ID" value="CUS02541.2"/>
    <property type="molecule type" value="Genomic_DNA"/>
</dbReference>
<comment type="similarity">
    <text evidence="3 8">Belongs to the PNP/MTAP phosphorylase family.</text>
</comment>
<feature type="binding site" evidence="9">
    <location>
        <begin position="80"/>
        <end position="82"/>
    </location>
    <ligand>
        <name>phosphate</name>
        <dbReference type="ChEBI" id="CHEBI:43474"/>
    </ligand>
</feature>
<dbReference type="PROSITE" id="PS01240">
    <property type="entry name" value="PNP_MTAP_2"/>
    <property type="match status" value="1"/>
</dbReference>
<accession>A0A160SYI2</accession>
<dbReference type="FunFam" id="3.40.50.1580:FF:000004">
    <property type="entry name" value="Purine nucleoside phosphorylase"/>
    <property type="match status" value="1"/>
</dbReference>
<dbReference type="SUPFAM" id="SSF53167">
    <property type="entry name" value="Purine and uridine phosphorylases"/>
    <property type="match status" value="1"/>
</dbReference>
<feature type="binding site" evidence="9">
    <location>
        <position position="195"/>
    </location>
    <ligand>
        <name>a purine D-ribonucleoside</name>
        <dbReference type="ChEBI" id="CHEBI:142355"/>
    </ligand>
</feature>
<dbReference type="NCBIfam" id="TIGR01700">
    <property type="entry name" value="PNPH"/>
    <property type="match status" value="1"/>
</dbReference>
<dbReference type="InterPro" id="IPR011270">
    <property type="entry name" value="Pur_Nuc_Pase_Ino/Guo-sp"/>
</dbReference>
<comment type="pathway">
    <text evidence="2 8">Purine metabolism; purine nucleoside salvage.</text>
</comment>
<dbReference type="GO" id="GO:0005737">
    <property type="term" value="C:cytoplasm"/>
    <property type="evidence" value="ECO:0007669"/>
    <property type="project" value="TreeGrafter"/>
</dbReference>
<dbReference type="InterPro" id="IPR035994">
    <property type="entry name" value="Nucleoside_phosphorylase_sf"/>
</dbReference>
<dbReference type="RefSeq" id="WP_095042141.1">
    <property type="nucleotide sequence ID" value="NZ_LN890655.1"/>
</dbReference>
<dbReference type="PIRSF" id="PIRSF000477">
    <property type="entry name" value="PurNPase"/>
    <property type="match status" value="1"/>
</dbReference>
<dbReference type="EC" id="2.4.2.1" evidence="8"/>
<evidence type="ECO:0000256" key="5">
    <source>
        <dbReference type="ARBA" id="ARBA00022676"/>
    </source>
</evidence>
<dbReference type="OrthoDB" id="1523230at2"/>
<evidence type="ECO:0000256" key="1">
    <source>
        <dbReference type="ARBA" id="ARBA00002678"/>
    </source>
</evidence>
<dbReference type="PANTHER" id="PTHR11904:SF9">
    <property type="entry name" value="PURINE NUCLEOSIDE PHOSPHORYLASE-RELATED"/>
    <property type="match status" value="1"/>
</dbReference>
<evidence type="ECO:0000313" key="12">
    <source>
        <dbReference type="Proteomes" id="UP000215027"/>
    </source>
</evidence>
<comment type="catalytic activity">
    <reaction evidence="7">
        <text>a purine 2'-deoxy-D-ribonucleoside + phosphate = a purine nucleobase + 2-deoxy-alpha-D-ribose 1-phosphate</text>
        <dbReference type="Rhea" id="RHEA:36431"/>
        <dbReference type="ChEBI" id="CHEBI:26386"/>
        <dbReference type="ChEBI" id="CHEBI:43474"/>
        <dbReference type="ChEBI" id="CHEBI:57259"/>
        <dbReference type="ChEBI" id="CHEBI:142361"/>
        <dbReference type="EC" id="2.4.2.1"/>
    </reaction>
</comment>
<comment type="subunit">
    <text evidence="4">Homotrimer.</text>
</comment>
<gene>
    <name evidence="11" type="primary">punA</name>
    <name evidence="11" type="ORF">CFX0092_A0663</name>
</gene>
<sequence length="280" mass="29466">MPSVEISAAADFIRQRTQRRPKIGLILGSGLNPLAEAIESPDVIPTGDIPHWPISTVQGHAGRLVIGELEGQAVLVLQGRIHFYEGYPMAVVTLPVRVMIALGIEMLIVTNAAGGLNPSFAPGDLMLIRDHLNFPGMAGNNPLFGPNDEATGPRFPDMTQAYDPALRDVARRAAAAAGLTLREGVYAYVAGPSFETPAELRFLQIAGGDAVGMSTAPEVVVAHHAGVRVLGISTIANLALPDPPPGLTVNHEEVLATGQLAVPRLILLVRGILQQLSATS</sequence>
<dbReference type="UniPathway" id="UPA00606"/>
<feature type="domain" description="Nucleoside phosphorylase" evidence="10">
    <location>
        <begin position="22"/>
        <end position="273"/>
    </location>
</feature>
<reference evidence="11" key="1">
    <citation type="submission" date="2016-01" db="EMBL/GenBank/DDBJ databases">
        <authorList>
            <person name="Mcilroy J.S."/>
            <person name="Karst M S."/>
            <person name="Albertsen M."/>
        </authorList>
    </citation>
    <scope>NUCLEOTIDE SEQUENCE</scope>
    <source>
        <strain evidence="11">Cfx-K</strain>
    </source>
</reference>
<feature type="binding site" evidence="9">
    <location>
        <position position="112"/>
    </location>
    <ligand>
        <name>phosphate</name>
        <dbReference type="ChEBI" id="CHEBI:43474"/>
    </ligand>
</feature>
<dbReference type="InterPro" id="IPR011268">
    <property type="entry name" value="Purine_phosphorylase"/>
</dbReference>
<comment type="function">
    <text evidence="1">The purine nucleoside phosphorylases catalyze the phosphorolytic breakdown of the N-glycosidic bond in the beta-(deoxy)ribonucleoside molecules, with the formation of the corresponding free purine bases and pentose-1-phosphate. Cleaves guanosine, inosine, 2'-deoxyguanosine and 2'-deoxyinosine.</text>
</comment>
<protein>
    <recommendedName>
        <fullName evidence="8">Purine nucleoside phosphorylase</fullName>
        <ecNumber evidence="8">2.4.2.1</ecNumber>
    </recommendedName>
    <alternativeName>
        <fullName evidence="8">Inosine-guanosine phosphorylase</fullName>
    </alternativeName>
</protein>
<dbReference type="PANTHER" id="PTHR11904">
    <property type="entry name" value="METHYLTHIOADENOSINE/PURINE NUCLEOSIDE PHOSPHORYLASE"/>
    <property type="match status" value="1"/>
</dbReference>
<keyword evidence="5 8" id="KW-0328">Glycosyltransferase</keyword>
<evidence type="ECO:0000256" key="4">
    <source>
        <dbReference type="ARBA" id="ARBA00011233"/>
    </source>
</evidence>
<dbReference type="CDD" id="cd09009">
    <property type="entry name" value="PNP-EcPNPII_like"/>
    <property type="match status" value="1"/>
</dbReference>
<dbReference type="NCBIfam" id="TIGR01697">
    <property type="entry name" value="PNPH-PUNA-XAPA"/>
    <property type="match status" value="1"/>
</dbReference>